<dbReference type="EMBL" id="QGKV02002055">
    <property type="protein sequence ID" value="KAF3493484.1"/>
    <property type="molecule type" value="Genomic_DNA"/>
</dbReference>
<gene>
    <name evidence="3" type="ORF">DY000_02055156</name>
</gene>
<dbReference type="PANTHER" id="PTHR10758">
    <property type="entry name" value="26S PROTEASOME NON-ATPASE REGULATORY SUBUNIT 3/COP9 SIGNALOSOME COMPLEX SUBUNIT 3"/>
    <property type="match status" value="1"/>
</dbReference>
<name>A0ABQ7A731_BRACR</name>
<dbReference type="InterPro" id="IPR050756">
    <property type="entry name" value="CSN3"/>
</dbReference>
<evidence type="ECO:0000259" key="2">
    <source>
        <dbReference type="Pfam" id="PF25573"/>
    </source>
</evidence>
<dbReference type="Proteomes" id="UP000266723">
    <property type="component" value="Unassembled WGS sequence"/>
</dbReference>
<reference evidence="3 4" key="1">
    <citation type="journal article" date="2020" name="BMC Genomics">
        <title>Intraspecific diversification of the crop wild relative Brassica cretica Lam. using demographic model selection.</title>
        <authorList>
            <person name="Kioukis A."/>
            <person name="Michalopoulou V.A."/>
            <person name="Briers L."/>
            <person name="Pirintsos S."/>
            <person name="Studholme D.J."/>
            <person name="Pavlidis P."/>
            <person name="Sarris P.F."/>
        </authorList>
    </citation>
    <scope>NUCLEOTIDE SEQUENCE [LARGE SCALE GENOMIC DNA]</scope>
    <source>
        <strain evidence="4">cv. PFS-1207/04</strain>
    </source>
</reference>
<organism evidence="3 4">
    <name type="scientific">Brassica cretica</name>
    <name type="common">Mustard</name>
    <dbReference type="NCBI Taxonomy" id="69181"/>
    <lineage>
        <taxon>Eukaryota</taxon>
        <taxon>Viridiplantae</taxon>
        <taxon>Streptophyta</taxon>
        <taxon>Embryophyta</taxon>
        <taxon>Tracheophyta</taxon>
        <taxon>Spermatophyta</taxon>
        <taxon>Magnoliopsida</taxon>
        <taxon>eudicotyledons</taxon>
        <taxon>Gunneridae</taxon>
        <taxon>Pentapetalae</taxon>
        <taxon>rosids</taxon>
        <taxon>malvids</taxon>
        <taxon>Brassicales</taxon>
        <taxon>Brassicaceae</taxon>
        <taxon>Brassiceae</taxon>
        <taxon>Brassica</taxon>
    </lineage>
</organism>
<accession>A0ABQ7A731</accession>
<feature type="region of interest" description="Disordered" evidence="1">
    <location>
        <begin position="219"/>
        <end position="257"/>
    </location>
</feature>
<sequence length="257" mass="29384">ENAALINNGSYTIEVRHIAPAVRVGLRHKLTGSLILTGSYISYFLGFGSGSEVHTCLYYLVPRVLVIVTLMFLHHSATLLHDVSGQETLLNLFLHNYLHYNLYDQAESLRSKAPRFEEHSNQQRSIFTQKGMEKALRPYCELTNAVRIRDLELMNVQERTRLRNISISYSRIYLTDVAQKLRLNSANPVADGESIVAKAIETEQSARPPTTRMVVCGSAEVPTNKHKEKENEEKRSEMKHQEEDQTKYMAKEDDDNF</sequence>
<keyword evidence="4" id="KW-1185">Reference proteome</keyword>
<comment type="caution">
    <text evidence="3">The sequence shown here is derived from an EMBL/GenBank/DDBJ whole genome shotgun (WGS) entry which is preliminary data.</text>
</comment>
<evidence type="ECO:0000313" key="3">
    <source>
        <dbReference type="EMBL" id="KAF3493484.1"/>
    </source>
</evidence>
<feature type="non-terminal residue" evidence="3">
    <location>
        <position position="1"/>
    </location>
</feature>
<evidence type="ECO:0000256" key="1">
    <source>
        <dbReference type="SAM" id="MobiDB-lite"/>
    </source>
</evidence>
<dbReference type="InterPro" id="IPR057985">
    <property type="entry name" value="TPR_PSMD3_N"/>
</dbReference>
<proteinExistence type="predicted"/>
<feature type="domain" description="26S proteasome non-ATPase regulatory subunit 3 N-terminal TPR repeats" evidence="2">
    <location>
        <begin position="69"/>
        <end position="123"/>
    </location>
</feature>
<dbReference type="PANTHER" id="PTHR10758:SF2">
    <property type="entry name" value="26S PROTEASOME NON-ATPASE REGULATORY SUBUNIT 3"/>
    <property type="match status" value="1"/>
</dbReference>
<dbReference type="Pfam" id="PF25573">
    <property type="entry name" value="TPR_PSMD3_N"/>
    <property type="match status" value="1"/>
</dbReference>
<feature type="compositionally biased region" description="Basic and acidic residues" evidence="1">
    <location>
        <begin position="223"/>
        <end position="251"/>
    </location>
</feature>
<protein>
    <recommendedName>
        <fullName evidence="2">26S proteasome non-ATPase regulatory subunit 3 N-terminal TPR repeats domain-containing protein</fullName>
    </recommendedName>
</protein>
<evidence type="ECO:0000313" key="4">
    <source>
        <dbReference type="Proteomes" id="UP000266723"/>
    </source>
</evidence>